<comment type="similarity">
    <text evidence="3">Belongs to the RimP family.</text>
</comment>
<comment type="subcellular location">
    <subcellularLocation>
        <location evidence="3">Cytoplasm</location>
    </subcellularLocation>
</comment>
<dbReference type="FunCoup" id="A0A1B1AII8">
    <property type="interactions" value="324"/>
</dbReference>
<dbReference type="Pfam" id="PF17384">
    <property type="entry name" value="DUF150_C"/>
    <property type="match status" value="1"/>
</dbReference>
<evidence type="ECO:0000256" key="3">
    <source>
        <dbReference type="HAMAP-Rule" id="MF_01077"/>
    </source>
</evidence>
<feature type="domain" description="Ribosome maturation factor RimP C-terminal" evidence="5">
    <location>
        <begin position="90"/>
        <end position="154"/>
    </location>
</feature>
<dbReference type="AlphaFoldDB" id="A0A1B1AII8"/>
<dbReference type="OrthoDB" id="9805006at2"/>
<dbReference type="STRING" id="1759059.ATE48_10825"/>
<evidence type="ECO:0000259" key="5">
    <source>
        <dbReference type="Pfam" id="PF17384"/>
    </source>
</evidence>
<dbReference type="PANTHER" id="PTHR33867:SF1">
    <property type="entry name" value="RIBOSOME MATURATION FACTOR RIMP"/>
    <property type="match status" value="1"/>
</dbReference>
<reference evidence="6 7" key="1">
    <citation type="submission" date="2015-11" db="EMBL/GenBank/DDBJ databases">
        <title>Whole-Genome Sequence of Candidatus Oderbacter manganicum from the National Park Lower Oder Valley, Germany.</title>
        <authorList>
            <person name="Braun B."/>
            <person name="Liere K."/>
            <person name="Szewzyk U."/>
        </authorList>
    </citation>
    <scope>NUCLEOTIDE SEQUENCE [LARGE SCALE GENOMIC DNA]</scope>
    <source>
        <strain evidence="6 7">OTSz_A_272</strain>
    </source>
</reference>
<dbReference type="InParanoid" id="A0A1B1AII8"/>
<evidence type="ECO:0000259" key="4">
    <source>
        <dbReference type="Pfam" id="PF02576"/>
    </source>
</evidence>
<dbReference type="EMBL" id="CP013244">
    <property type="protein sequence ID" value="ANP46373.1"/>
    <property type="molecule type" value="Genomic_DNA"/>
</dbReference>
<dbReference type="GO" id="GO:0000028">
    <property type="term" value="P:ribosomal small subunit assembly"/>
    <property type="evidence" value="ECO:0007669"/>
    <property type="project" value="TreeGrafter"/>
</dbReference>
<organism evidence="6 7">
    <name type="scientific">Candidatus Viadribacter manganicus</name>
    <dbReference type="NCBI Taxonomy" id="1759059"/>
    <lineage>
        <taxon>Bacteria</taxon>
        <taxon>Pseudomonadati</taxon>
        <taxon>Pseudomonadota</taxon>
        <taxon>Alphaproteobacteria</taxon>
        <taxon>Hyphomonadales</taxon>
        <taxon>Hyphomonadaceae</taxon>
        <taxon>Candidatus Viadribacter</taxon>
    </lineage>
</organism>
<evidence type="ECO:0000256" key="1">
    <source>
        <dbReference type="ARBA" id="ARBA00022490"/>
    </source>
</evidence>
<gene>
    <name evidence="3" type="primary">rimP</name>
    <name evidence="6" type="ORF">ATE48_10825</name>
</gene>
<dbReference type="GO" id="GO:0005829">
    <property type="term" value="C:cytosol"/>
    <property type="evidence" value="ECO:0007669"/>
    <property type="project" value="TreeGrafter"/>
</dbReference>
<feature type="domain" description="Ribosome maturation factor RimP N-terminal" evidence="4">
    <location>
        <begin position="15"/>
        <end position="87"/>
    </location>
</feature>
<dbReference type="InterPro" id="IPR028998">
    <property type="entry name" value="RimP_C"/>
</dbReference>
<accession>A0A1B1AII8</accession>
<dbReference type="InterPro" id="IPR003728">
    <property type="entry name" value="Ribosome_maturation_RimP"/>
</dbReference>
<dbReference type="SUPFAM" id="SSF74942">
    <property type="entry name" value="YhbC-like, C-terminal domain"/>
    <property type="match status" value="1"/>
</dbReference>
<evidence type="ECO:0000256" key="2">
    <source>
        <dbReference type="ARBA" id="ARBA00022517"/>
    </source>
</evidence>
<dbReference type="CDD" id="cd01734">
    <property type="entry name" value="YlxS_C"/>
    <property type="match status" value="1"/>
</dbReference>
<dbReference type="Pfam" id="PF02576">
    <property type="entry name" value="RimP_N"/>
    <property type="match status" value="1"/>
</dbReference>
<name>A0A1B1AII8_9PROT</name>
<dbReference type="InterPro" id="IPR028989">
    <property type="entry name" value="RimP_N"/>
</dbReference>
<dbReference type="PANTHER" id="PTHR33867">
    <property type="entry name" value="RIBOSOME MATURATION FACTOR RIMP"/>
    <property type="match status" value="1"/>
</dbReference>
<sequence>MRATNPVEARVIAQIEPTAAGLGYRVVRVRLSGNRRKRLQIMAERVSDGEMGIDDCTKLSRALAPVFDLEDPVQGEYDLEISSPGIDRPLMRVEDFERFLGFDVKVETAVPVNNQRRWKGVIAAVNGDDITLTTDQGEAKLKFSALSDARLVLTDRLIEDDLRRAKAAEAVTEQNADEG</sequence>
<dbReference type="InterPro" id="IPR035956">
    <property type="entry name" value="RimP_N_sf"/>
</dbReference>
<keyword evidence="1 3" id="KW-0963">Cytoplasm</keyword>
<proteinExistence type="inferred from homology"/>
<dbReference type="Gene3D" id="2.30.30.180">
    <property type="entry name" value="Ribosome maturation factor RimP, C-terminal domain"/>
    <property type="match status" value="1"/>
</dbReference>
<protein>
    <recommendedName>
        <fullName evidence="3">Ribosome maturation factor RimP</fullName>
    </recommendedName>
</protein>
<dbReference type="GO" id="GO:0006412">
    <property type="term" value="P:translation"/>
    <property type="evidence" value="ECO:0007669"/>
    <property type="project" value="TreeGrafter"/>
</dbReference>
<keyword evidence="2 3" id="KW-0690">Ribosome biogenesis</keyword>
<dbReference type="KEGG" id="cbot:ATE48_10825"/>
<dbReference type="Proteomes" id="UP000092498">
    <property type="component" value="Chromosome"/>
</dbReference>
<dbReference type="InterPro" id="IPR036847">
    <property type="entry name" value="RimP_C_sf"/>
</dbReference>
<dbReference type="SUPFAM" id="SSF75420">
    <property type="entry name" value="YhbC-like, N-terminal domain"/>
    <property type="match status" value="1"/>
</dbReference>
<evidence type="ECO:0000313" key="6">
    <source>
        <dbReference type="EMBL" id="ANP46373.1"/>
    </source>
</evidence>
<dbReference type="NCBIfam" id="NF000932">
    <property type="entry name" value="PRK00092.2-5"/>
    <property type="match status" value="1"/>
</dbReference>
<dbReference type="HAMAP" id="MF_01077">
    <property type="entry name" value="RimP"/>
    <property type="match status" value="1"/>
</dbReference>
<keyword evidence="7" id="KW-1185">Reference proteome</keyword>
<comment type="function">
    <text evidence="3">Required for maturation of 30S ribosomal subunits.</text>
</comment>
<dbReference type="Gene3D" id="3.30.300.70">
    <property type="entry name" value="RimP-like superfamily, N-terminal"/>
    <property type="match status" value="1"/>
</dbReference>
<evidence type="ECO:0000313" key="7">
    <source>
        <dbReference type="Proteomes" id="UP000092498"/>
    </source>
</evidence>